<reference evidence="2" key="1">
    <citation type="submission" date="2022-11" db="EMBL/GenBank/DDBJ databases">
        <title>Centuries of genome instability and evolution in soft-shell clam transmissible cancer (bioRxiv).</title>
        <authorList>
            <person name="Hart S.F.M."/>
            <person name="Yonemitsu M.A."/>
            <person name="Giersch R.M."/>
            <person name="Beal B.F."/>
            <person name="Arriagada G."/>
            <person name="Davis B.W."/>
            <person name="Ostrander E.A."/>
            <person name="Goff S.P."/>
            <person name="Metzger M.J."/>
        </authorList>
    </citation>
    <scope>NUCLEOTIDE SEQUENCE</scope>
    <source>
        <strain evidence="2">MELC-2E11</strain>
        <tissue evidence="2">Siphon/mantle</tissue>
    </source>
</reference>
<dbReference type="EMBL" id="CP111016">
    <property type="protein sequence ID" value="WAR04156.1"/>
    <property type="molecule type" value="Genomic_DNA"/>
</dbReference>
<evidence type="ECO:0000256" key="1">
    <source>
        <dbReference type="SAM" id="MobiDB-lite"/>
    </source>
</evidence>
<dbReference type="Gene3D" id="3.40.50.300">
    <property type="entry name" value="P-loop containing nucleotide triphosphate hydrolases"/>
    <property type="match status" value="1"/>
</dbReference>
<feature type="region of interest" description="Disordered" evidence="1">
    <location>
        <begin position="139"/>
        <end position="171"/>
    </location>
</feature>
<dbReference type="Proteomes" id="UP001164746">
    <property type="component" value="Chromosome 5"/>
</dbReference>
<sequence>MGERTWKGEYEGENDDGQRVWRGEEYNNVGKGDGNDRKWKKEGKSSLTIQFVQNQFVDSYDPTIENSTSPLKMMCNGTLPTRFLNLVDSDNKTKVKIAVFGNEESNRYSQGDMNCSSKQKRTSTTSACSCCTNLSVPTTPASKLPPKPSLEMAEATPTKGPSWVPTRAKRSRTRVIKAAEKIEHRNNKEASNNELEKTPSNVDYKKNTQESKMYDIEDYVAAVYEGRWYIGKVKKRRIKKSTRLSRLLPDYSTTTHDRTRSNPDHCSTIHELT</sequence>
<feature type="region of interest" description="Disordered" evidence="1">
    <location>
        <begin position="252"/>
        <end position="273"/>
    </location>
</feature>
<keyword evidence="3" id="KW-1185">Reference proteome</keyword>
<proteinExistence type="predicted"/>
<evidence type="ECO:0000313" key="3">
    <source>
        <dbReference type="Proteomes" id="UP001164746"/>
    </source>
</evidence>
<evidence type="ECO:0000313" key="2">
    <source>
        <dbReference type="EMBL" id="WAR04156.1"/>
    </source>
</evidence>
<name>A0ABY7E6G8_MYAAR</name>
<dbReference type="Pfam" id="PF00071">
    <property type="entry name" value="Ras"/>
    <property type="match status" value="1"/>
</dbReference>
<organism evidence="2 3">
    <name type="scientific">Mya arenaria</name>
    <name type="common">Soft-shell clam</name>
    <dbReference type="NCBI Taxonomy" id="6604"/>
    <lineage>
        <taxon>Eukaryota</taxon>
        <taxon>Metazoa</taxon>
        <taxon>Spiralia</taxon>
        <taxon>Lophotrochozoa</taxon>
        <taxon>Mollusca</taxon>
        <taxon>Bivalvia</taxon>
        <taxon>Autobranchia</taxon>
        <taxon>Heteroconchia</taxon>
        <taxon>Euheterodonta</taxon>
        <taxon>Imparidentia</taxon>
        <taxon>Neoheterodontei</taxon>
        <taxon>Myida</taxon>
        <taxon>Myoidea</taxon>
        <taxon>Myidae</taxon>
        <taxon>Mya</taxon>
    </lineage>
</organism>
<dbReference type="InterPro" id="IPR027417">
    <property type="entry name" value="P-loop_NTPase"/>
</dbReference>
<protein>
    <submittedName>
        <fullName evidence="2">RHEB-like protein</fullName>
    </submittedName>
</protein>
<dbReference type="InterPro" id="IPR001806">
    <property type="entry name" value="Small_GTPase"/>
</dbReference>
<accession>A0ABY7E6G8</accession>
<gene>
    <name evidence="2" type="ORF">MAR_019525</name>
</gene>